<evidence type="ECO:0000256" key="1">
    <source>
        <dbReference type="ARBA" id="ARBA00004651"/>
    </source>
</evidence>
<dbReference type="InterPro" id="IPR011606">
    <property type="entry name" value="Brnchd-chn_aa_trnsp_permease"/>
</dbReference>
<gene>
    <name evidence="9" type="ORF">QFZ34_001586</name>
</gene>
<feature type="transmembrane region" description="Helical" evidence="8">
    <location>
        <begin position="177"/>
        <end position="195"/>
    </location>
</feature>
<accession>A0ABU0S6M5</accession>
<evidence type="ECO:0000313" key="9">
    <source>
        <dbReference type="EMBL" id="MDQ0996404.1"/>
    </source>
</evidence>
<keyword evidence="7 8" id="KW-0472">Membrane</keyword>
<keyword evidence="4" id="KW-1003">Cell membrane</keyword>
<proteinExistence type="inferred from homology"/>
<sequence length="251" mass="27321">MGDMDEHIYLQKPSQAVPVSKSTQFWEGFAKGLPIMIAAAPFGVLFGALAIDQGFSLFETVLMSAAIFGGASQMVGIELFGQHIPAWLIVFSIFAVNFRHVLYSAAVGRRIGHFKPLEAMLSYFLLTDPQYAETEKRAESGKPVTFIWYLGVATPIYVMWVVEAFIGGLFGNLIADTHALGIDMLLPIYFLGLVMGFRKRTNWGPIVITSAIASIIAAKTIGSPWHVSIGAVAGILMAVILAKPEPAKEKR</sequence>
<evidence type="ECO:0000256" key="4">
    <source>
        <dbReference type="ARBA" id="ARBA00022475"/>
    </source>
</evidence>
<protein>
    <submittedName>
        <fullName evidence="9">Branched-subunit amino acid permease</fullName>
    </submittedName>
</protein>
<reference evidence="9 10" key="1">
    <citation type="submission" date="2023-07" db="EMBL/GenBank/DDBJ databases">
        <title>Comparative genomics of wheat-associated soil bacteria to identify genetic determinants of phenazine resistance.</title>
        <authorList>
            <person name="Mouncey N."/>
        </authorList>
    </citation>
    <scope>NUCLEOTIDE SEQUENCE [LARGE SCALE GENOMIC DNA]</scope>
    <source>
        <strain evidence="9 10">W4I11</strain>
    </source>
</reference>
<dbReference type="PANTHER" id="PTHR34979:SF1">
    <property type="entry name" value="INNER MEMBRANE PROTEIN YGAZ"/>
    <property type="match status" value="1"/>
</dbReference>
<feature type="transmembrane region" description="Helical" evidence="8">
    <location>
        <begin position="146"/>
        <end position="171"/>
    </location>
</feature>
<keyword evidence="10" id="KW-1185">Reference proteome</keyword>
<keyword evidence="5 8" id="KW-0812">Transmembrane</keyword>
<name>A0ABU0S6M5_9HYPH</name>
<evidence type="ECO:0000256" key="6">
    <source>
        <dbReference type="ARBA" id="ARBA00022989"/>
    </source>
</evidence>
<evidence type="ECO:0000256" key="7">
    <source>
        <dbReference type="ARBA" id="ARBA00023136"/>
    </source>
</evidence>
<feature type="transmembrane region" description="Helical" evidence="8">
    <location>
        <begin position="61"/>
        <end position="80"/>
    </location>
</feature>
<evidence type="ECO:0000313" key="10">
    <source>
        <dbReference type="Proteomes" id="UP001237780"/>
    </source>
</evidence>
<keyword evidence="3" id="KW-0813">Transport</keyword>
<evidence type="ECO:0000256" key="8">
    <source>
        <dbReference type="SAM" id="Phobius"/>
    </source>
</evidence>
<feature type="transmembrane region" description="Helical" evidence="8">
    <location>
        <begin position="224"/>
        <end position="242"/>
    </location>
</feature>
<dbReference type="EMBL" id="JAUSZT010000003">
    <property type="protein sequence ID" value="MDQ0996404.1"/>
    <property type="molecule type" value="Genomic_DNA"/>
</dbReference>
<dbReference type="Proteomes" id="UP001237780">
    <property type="component" value="Unassembled WGS sequence"/>
</dbReference>
<feature type="transmembrane region" description="Helical" evidence="8">
    <location>
        <begin position="29"/>
        <end position="49"/>
    </location>
</feature>
<dbReference type="Pfam" id="PF03591">
    <property type="entry name" value="AzlC"/>
    <property type="match status" value="1"/>
</dbReference>
<keyword evidence="6 8" id="KW-1133">Transmembrane helix</keyword>
<comment type="caution">
    <text evidence="9">The sequence shown here is derived from an EMBL/GenBank/DDBJ whole genome shotgun (WGS) entry which is preliminary data.</text>
</comment>
<evidence type="ECO:0000256" key="5">
    <source>
        <dbReference type="ARBA" id="ARBA00022692"/>
    </source>
</evidence>
<evidence type="ECO:0000256" key="3">
    <source>
        <dbReference type="ARBA" id="ARBA00022448"/>
    </source>
</evidence>
<feature type="transmembrane region" description="Helical" evidence="8">
    <location>
        <begin position="86"/>
        <end position="106"/>
    </location>
</feature>
<comment type="similarity">
    <text evidence="2">Belongs to the AzlC family.</text>
</comment>
<dbReference type="PANTHER" id="PTHR34979">
    <property type="entry name" value="INNER MEMBRANE PROTEIN YGAZ"/>
    <property type="match status" value="1"/>
</dbReference>
<feature type="transmembrane region" description="Helical" evidence="8">
    <location>
        <begin position="202"/>
        <end position="218"/>
    </location>
</feature>
<comment type="subcellular location">
    <subcellularLocation>
        <location evidence="1">Cell membrane</location>
        <topology evidence="1">Multi-pass membrane protein</topology>
    </subcellularLocation>
</comment>
<organism evidence="9 10">
    <name type="scientific">Phyllobacterium ifriqiyense</name>
    <dbReference type="NCBI Taxonomy" id="314238"/>
    <lineage>
        <taxon>Bacteria</taxon>
        <taxon>Pseudomonadati</taxon>
        <taxon>Pseudomonadota</taxon>
        <taxon>Alphaproteobacteria</taxon>
        <taxon>Hyphomicrobiales</taxon>
        <taxon>Phyllobacteriaceae</taxon>
        <taxon>Phyllobacterium</taxon>
    </lineage>
</organism>
<evidence type="ECO:0000256" key="2">
    <source>
        <dbReference type="ARBA" id="ARBA00010735"/>
    </source>
</evidence>